<keyword evidence="10" id="KW-1185">Reference proteome</keyword>
<dbReference type="Proteomes" id="UP000005447">
    <property type="component" value="Unassembled WGS sequence"/>
</dbReference>
<keyword evidence="3 8" id="KW-0812">Transmembrane</keyword>
<reference evidence="10" key="1">
    <citation type="journal article" date="2011" name="Nature">
        <title>A high-resolution map of human evolutionary constraint using 29 mammals.</title>
        <authorList>
            <person name="Lindblad-Toh K."/>
            <person name="Garber M."/>
            <person name="Zuk O."/>
            <person name="Lin M.F."/>
            <person name="Parker B.J."/>
            <person name="Washietl S."/>
            <person name="Kheradpour P."/>
            <person name="Ernst J."/>
            <person name="Jordan G."/>
            <person name="Mauceli E."/>
            <person name="Ward L.D."/>
            <person name="Lowe C.B."/>
            <person name="Holloway A.K."/>
            <person name="Clamp M."/>
            <person name="Gnerre S."/>
            <person name="Alfoldi J."/>
            <person name="Beal K."/>
            <person name="Chang J."/>
            <person name="Clawson H."/>
            <person name="Cuff J."/>
            <person name="Di Palma F."/>
            <person name="Fitzgerald S."/>
            <person name="Flicek P."/>
            <person name="Guttman M."/>
            <person name="Hubisz M.J."/>
            <person name="Jaffe D.B."/>
            <person name="Jungreis I."/>
            <person name="Kent W.J."/>
            <person name="Kostka D."/>
            <person name="Lara M."/>
            <person name="Martins A.L."/>
            <person name="Massingham T."/>
            <person name="Moltke I."/>
            <person name="Raney B.J."/>
            <person name="Rasmussen M.D."/>
            <person name="Robinson J."/>
            <person name="Stark A."/>
            <person name="Vilella A.J."/>
            <person name="Wen J."/>
            <person name="Xie X."/>
            <person name="Zody M.C."/>
            <person name="Baldwin J."/>
            <person name="Bloom T."/>
            <person name="Chin C.W."/>
            <person name="Heiman D."/>
            <person name="Nicol R."/>
            <person name="Nusbaum C."/>
            <person name="Young S."/>
            <person name="Wilkinson J."/>
            <person name="Worley K.C."/>
            <person name="Kovar C.L."/>
            <person name="Muzny D.M."/>
            <person name="Gibbs R.A."/>
            <person name="Cree A."/>
            <person name="Dihn H.H."/>
            <person name="Fowler G."/>
            <person name="Jhangiani S."/>
            <person name="Joshi V."/>
            <person name="Lee S."/>
            <person name="Lewis L.R."/>
            <person name="Nazareth L.V."/>
            <person name="Okwuonu G."/>
            <person name="Santibanez J."/>
            <person name="Warren W.C."/>
            <person name="Mardis E.R."/>
            <person name="Weinstock G.M."/>
            <person name="Wilson R.K."/>
            <person name="Delehaunty K."/>
            <person name="Dooling D."/>
            <person name="Fronik C."/>
            <person name="Fulton L."/>
            <person name="Fulton B."/>
            <person name="Graves T."/>
            <person name="Minx P."/>
            <person name="Sodergren E."/>
            <person name="Birney E."/>
            <person name="Margulies E.H."/>
            <person name="Herrero J."/>
            <person name="Green E.D."/>
            <person name="Haussler D."/>
            <person name="Siepel A."/>
            <person name="Goldman N."/>
            <person name="Pollard K.S."/>
            <person name="Pedersen J.S."/>
            <person name="Lander E.S."/>
            <person name="Kellis M."/>
        </authorList>
    </citation>
    <scope>NUCLEOTIDE SEQUENCE [LARGE SCALE GENOMIC DNA]</scope>
    <source>
        <strain evidence="10">2N</strain>
    </source>
</reference>
<reference evidence="9" key="2">
    <citation type="submission" date="2025-08" db="UniProtKB">
        <authorList>
            <consortium name="Ensembl"/>
        </authorList>
    </citation>
    <scope>IDENTIFICATION</scope>
    <source>
        <strain evidence="9">2N</strain>
    </source>
</reference>
<dbReference type="PANTHER" id="PTHR17613">
    <property type="entry name" value="CEREBRAL PROTEIN-11-RELATED"/>
    <property type="match status" value="1"/>
</dbReference>
<comment type="subcellular location">
    <subcellularLocation>
        <location evidence="1">Membrane</location>
    </subcellularLocation>
</comment>
<feature type="transmembrane region" description="Helical" evidence="8">
    <location>
        <begin position="295"/>
        <end position="317"/>
    </location>
</feature>
<dbReference type="eggNOG" id="KOG3850">
    <property type="taxonomic scope" value="Eukaryota"/>
</dbReference>
<sequence length="377" mass="42722">MPPKYTKDPRRSLPSSTPSCRSLSSSDGGGGPSSHSGHSHLSDREVTRNLQEGIRHRICYLSEQLRVERASRDENIMSYLKLVASADRHQAAHIRRAFERVNQRTSAIISHIECRLRQCCQQLQELEGHRPTGPAPQAEGGSDKDDQPSEPSTTCPSSPGRQQELLLHEAEEVRSSCLGLQGPYQDLQDRYLMDLPVFLESLQEQSVLLSLLLPRRTLVVEQVDSHLQRHRDEIYHFQQGLACTEEKMAYLSYEWAKEIWEVMEVFKSRLAKLEALQQTAQVEVTARLRSRPGELLLQFMSLLLVLACATLACVSTICSCPLPWASRRLRMCTVLTLLVLGALTWQKRHVIATTDWQVWIPSRWRPDAKNSRPSPGG</sequence>
<dbReference type="GO" id="GO:0012505">
    <property type="term" value="C:endomembrane system"/>
    <property type="evidence" value="ECO:0007669"/>
    <property type="project" value="TreeGrafter"/>
</dbReference>
<feature type="compositionally biased region" description="Low complexity" evidence="7">
    <location>
        <begin position="149"/>
        <end position="159"/>
    </location>
</feature>
<evidence type="ECO:0000313" key="9">
    <source>
        <dbReference type="Ensembl" id="ENSCPOP00000019574.2"/>
    </source>
</evidence>
<feature type="compositionally biased region" description="Low complexity" evidence="7">
    <location>
        <begin position="12"/>
        <end position="26"/>
    </location>
</feature>
<evidence type="ECO:0000256" key="3">
    <source>
        <dbReference type="ARBA" id="ARBA00022692"/>
    </source>
</evidence>
<feature type="compositionally biased region" description="Basic and acidic residues" evidence="7">
    <location>
        <begin position="1"/>
        <end position="11"/>
    </location>
</feature>
<dbReference type="GO" id="GO:0016020">
    <property type="term" value="C:membrane"/>
    <property type="evidence" value="ECO:0007669"/>
    <property type="project" value="UniProtKB-SubCell"/>
</dbReference>
<feature type="region of interest" description="Disordered" evidence="7">
    <location>
        <begin position="1"/>
        <end position="45"/>
    </location>
</feature>
<dbReference type="InterPro" id="IPR019394">
    <property type="entry name" value="TEX28/TMCC"/>
</dbReference>
<dbReference type="Ensembl" id="ENSCPOT00000024683.2">
    <property type="protein sequence ID" value="ENSCPOP00000019574.2"/>
    <property type="gene ID" value="ENSCPOG00000021789.2"/>
</dbReference>
<dbReference type="InParanoid" id="H0W9B5"/>
<evidence type="ECO:0000256" key="2">
    <source>
        <dbReference type="ARBA" id="ARBA00008108"/>
    </source>
</evidence>
<reference evidence="9" key="3">
    <citation type="submission" date="2025-09" db="UniProtKB">
        <authorList>
            <consortium name="Ensembl"/>
        </authorList>
    </citation>
    <scope>IDENTIFICATION</scope>
    <source>
        <strain evidence="9">2N</strain>
    </source>
</reference>
<evidence type="ECO:0000256" key="7">
    <source>
        <dbReference type="SAM" id="MobiDB-lite"/>
    </source>
</evidence>
<gene>
    <name evidence="9" type="primary">Tex28</name>
</gene>
<dbReference type="EMBL" id="AAKN02054558">
    <property type="status" value="NOT_ANNOTATED_CDS"/>
    <property type="molecule type" value="Genomic_DNA"/>
</dbReference>
<dbReference type="HOGENOM" id="CLU_019951_0_1_1"/>
<evidence type="ECO:0000256" key="6">
    <source>
        <dbReference type="ARBA" id="ARBA00023136"/>
    </source>
</evidence>
<keyword evidence="4 8" id="KW-1133">Transmembrane helix</keyword>
<comment type="similarity">
    <text evidence="2">Belongs to the TEX28 family.</text>
</comment>
<dbReference type="OMA" id="QNLACTE"/>
<dbReference type="Pfam" id="PF10267">
    <property type="entry name" value="Tmemb_cc2"/>
    <property type="match status" value="2"/>
</dbReference>
<evidence type="ECO:0008006" key="11">
    <source>
        <dbReference type="Google" id="ProtNLM"/>
    </source>
</evidence>
<evidence type="ECO:0000313" key="10">
    <source>
        <dbReference type="Proteomes" id="UP000005447"/>
    </source>
</evidence>
<dbReference type="AlphaFoldDB" id="H0W9B5"/>
<dbReference type="PANTHER" id="PTHR17613:SF10">
    <property type="entry name" value="TESTIS-SPECIFIC PROTEIN TEX28"/>
    <property type="match status" value="1"/>
</dbReference>
<name>H0W9B5_CAVPO</name>
<evidence type="ECO:0000256" key="1">
    <source>
        <dbReference type="ARBA" id="ARBA00004370"/>
    </source>
</evidence>
<protein>
    <recommendedName>
        <fullName evidence="11">Testis expressed 28</fullName>
    </recommendedName>
</protein>
<feature type="region of interest" description="Disordered" evidence="7">
    <location>
        <begin position="128"/>
        <end position="161"/>
    </location>
</feature>
<dbReference type="VEuPathDB" id="HostDB:ENSCPOG00000021789"/>
<dbReference type="FunCoup" id="H0W9B5">
    <property type="interactions" value="122"/>
</dbReference>
<evidence type="ECO:0000256" key="8">
    <source>
        <dbReference type="SAM" id="Phobius"/>
    </source>
</evidence>
<dbReference type="Bgee" id="ENSCPOG00000021789">
    <property type="expression patterns" value="Expressed in testis and 1 other cell type or tissue"/>
</dbReference>
<organism evidence="9 10">
    <name type="scientific">Cavia porcellus</name>
    <name type="common">Guinea pig</name>
    <dbReference type="NCBI Taxonomy" id="10141"/>
    <lineage>
        <taxon>Eukaryota</taxon>
        <taxon>Metazoa</taxon>
        <taxon>Chordata</taxon>
        <taxon>Craniata</taxon>
        <taxon>Vertebrata</taxon>
        <taxon>Euteleostomi</taxon>
        <taxon>Mammalia</taxon>
        <taxon>Eutheria</taxon>
        <taxon>Euarchontoglires</taxon>
        <taxon>Glires</taxon>
        <taxon>Rodentia</taxon>
        <taxon>Hystricomorpha</taxon>
        <taxon>Caviidae</taxon>
        <taxon>Cavia</taxon>
    </lineage>
</organism>
<keyword evidence="6 8" id="KW-0472">Membrane</keyword>
<accession>H0W9B5</accession>
<evidence type="ECO:0000256" key="4">
    <source>
        <dbReference type="ARBA" id="ARBA00022989"/>
    </source>
</evidence>
<evidence type="ECO:0000256" key="5">
    <source>
        <dbReference type="ARBA" id="ARBA00023054"/>
    </source>
</evidence>
<dbReference type="GeneTree" id="ENSGT00940000162843"/>
<keyword evidence="5" id="KW-0175">Coiled coil</keyword>
<proteinExistence type="inferred from homology"/>